<reference evidence="2 3" key="1">
    <citation type="journal article" date="2016" name="Environ. Microbiol.">
        <title>Genomic resolution of a cold subsurface aquifer community provides metabolic insights for novel microbes adapted to high CO concentrations.</title>
        <authorList>
            <person name="Probst A.J."/>
            <person name="Castelle C.J."/>
            <person name="Singh A."/>
            <person name="Brown C.T."/>
            <person name="Anantharaman K."/>
            <person name="Sharon I."/>
            <person name="Hug L.A."/>
            <person name="Burstein D."/>
            <person name="Emerson J.B."/>
            <person name="Thomas B.C."/>
            <person name="Banfield J.F."/>
        </authorList>
    </citation>
    <scope>NUCLEOTIDE SEQUENCE [LARGE SCALE GENOMIC DNA]</scope>
    <source>
        <strain evidence="2">CG1_02_41_21</strain>
    </source>
</reference>
<keyword evidence="1" id="KW-0472">Membrane</keyword>
<keyword evidence="1" id="KW-1133">Transmembrane helix</keyword>
<feature type="transmembrane region" description="Helical" evidence="1">
    <location>
        <begin position="94"/>
        <end position="116"/>
    </location>
</feature>
<keyword evidence="1" id="KW-0812">Transmembrane</keyword>
<feature type="transmembrane region" description="Helical" evidence="1">
    <location>
        <begin position="51"/>
        <end position="73"/>
    </location>
</feature>
<gene>
    <name evidence="2" type="ORF">AUJ35_01700</name>
</gene>
<comment type="caution">
    <text evidence="2">The sequence shown here is derived from an EMBL/GenBank/DDBJ whole genome shotgun (WGS) entry which is preliminary data.</text>
</comment>
<evidence type="ECO:0000313" key="3">
    <source>
        <dbReference type="Proteomes" id="UP000182860"/>
    </source>
</evidence>
<organism evidence="2 3">
    <name type="scientific">Candidatus Falkowbacteria bacterium CG1_02_41_21</name>
    <dbReference type="NCBI Taxonomy" id="1805147"/>
    <lineage>
        <taxon>Bacteria</taxon>
        <taxon>Candidatus Falkowiibacteriota</taxon>
    </lineage>
</organism>
<dbReference type="Proteomes" id="UP000182860">
    <property type="component" value="Unassembled WGS sequence"/>
</dbReference>
<sequence length="125" mass="13281">MNKKIMKNLLSFALISMGGVLLFGLQAHALDVGVDKITSQIQLSAKDPREIVARIINTAMMFLGIIAVVIILLGGFKWMTAAGNEEKVSEAQKLMGAGVIGLVIILASWGIASFVLNQLINATGN</sequence>
<evidence type="ECO:0000313" key="2">
    <source>
        <dbReference type="EMBL" id="OIO07620.1"/>
    </source>
</evidence>
<dbReference type="EMBL" id="MNUV01000032">
    <property type="protein sequence ID" value="OIO07620.1"/>
    <property type="molecule type" value="Genomic_DNA"/>
</dbReference>
<name>A0A1J4T6A0_9BACT</name>
<evidence type="ECO:0000256" key="1">
    <source>
        <dbReference type="SAM" id="Phobius"/>
    </source>
</evidence>
<dbReference type="InterPro" id="IPR043993">
    <property type="entry name" value="T4SS_pilin"/>
</dbReference>
<protein>
    <submittedName>
        <fullName evidence="2">Uncharacterized protein</fullName>
    </submittedName>
</protein>
<dbReference type="AlphaFoldDB" id="A0A1J4T6A0"/>
<proteinExistence type="predicted"/>
<accession>A0A1J4T6A0</accession>
<dbReference type="Pfam" id="PF18895">
    <property type="entry name" value="T4SS_pilin"/>
    <property type="match status" value="1"/>
</dbReference>